<keyword evidence="2 6" id="KW-0489">Methyltransferase</keyword>
<gene>
    <name evidence="6" type="primary">rlmH</name>
    <name evidence="7" type="ORF">IAB02_04900</name>
</gene>
<dbReference type="Pfam" id="PF02590">
    <property type="entry name" value="SPOUT_MTase"/>
    <property type="match status" value="1"/>
</dbReference>
<dbReference type="HAMAP" id="MF_00658">
    <property type="entry name" value="23SrRNA_methyltr_H"/>
    <property type="match status" value="1"/>
</dbReference>
<dbReference type="CDD" id="cd18081">
    <property type="entry name" value="RlmH-like"/>
    <property type="match status" value="1"/>
</dbReference>
<evidence type="ECO:0000256" key="2">
    <source>
        <dbReference type="ARBA" id="ARBA00022603"/>
    </source>
</evidence>
<dbReference type="Gene3D" id="3.40.1280.10">
    <property type="match status" value="1"/>
</dbReference>
<evidence type="ECO:0000256" key="5">
    <source>
        <dbReference type="ARBA" id="ARBA00038303"/>
    </source>
</evidence>
<keyword evidence="3 6" id="KW-0808">Transferase</keyword>
<comment type="function">
    <text evidence="6">Specifically methylates the pseudouridine at position 1915 (m3Psi1915) in 23S rRNA.</text>
</comment>
<organism evidence="7 8">
    <name type="scientific">Candidatus Pullichristensenella excrementigallinarum</name>
    <dbReference type="NCBI Taxonomy" id="2840907"/>
    <lineage>
        <taxon>Bacteria</taxon>
        <taxon>Bacillati</taxon>
        <taxon>Bacillota</taxon>
        <taxon>Clostridia</taxon>
        <taxon>Candidatus Pullichristensenella</taxon>
    </lineage>
</organism>
<dbReference type="GO" id="GO:0005737">
    <property type="term" value="C:cytoplasm"/>
    <property type="evidence" value="ECO:0007669"/>
    <property type="project" value="UniProtKB-SubCell"/>
</dbReference>
<comment type="caution">
    <text evidence="7">The sequence shown here is derived from an EMBL/GenBank/DDBJ whole genome shotgun (WGS) entry which is preliminary data.</text>
</comment>
<dbReference type="PANTHER" id="PTHR33603">
    <property type="entry name" value="METHYLTRANSFERASE"/>
    <property type="match status" value="1"/>
</dbReference>
<dbReference type="EMBL" id="DVMU01000109">
    <property type="protein sequence ID" value="HIU33880.1"/>
    <property type="molecule type" value="Genomic_DNA"/>
</dbReference>
<evidence type="ECO:0000256" key="4">
    <source>
        <dbReference type="ARBA" id="ARBA00022691"/>
    </source>
</evidence>
<keyword evidence="1 6" id="KW-0698">rRNA processing</keyword>
<evidence type="ECO:0000256" key="3">
    <source>
        <dbReference type="ARBA" id="ARBA00022679"/>
    </source>
</evidence>
<dbReference type="InterPro" id="IPR003742">
    <property type="entry name" value="RlmH-like"/>
</dbReference>
<dbReference type="Proteomes" id="UP000824072">
    <property type="component" value="Unassembled WGS sequence"/>
</dbReference>
<feature type="binding site" evidence="6">
    <location>
        <begin position="119"/>
        <end position="124"/>
    </location>
    <ligand>
        <name>S-adenosyl-L-methionine</name>
        <dbReference type="ChEBI" id="CHEBI:59789"/>
    </ligand>
</feature>
<dbReference type="AlphaFoldDB" id="A0A9D1LBY2"/>
<sequence length="151" mass="17046">MNATVLCVGKLRETWQAEGVREYLKRLSRYGKYAVEQVEDAPDSLPRAMEKEAEALLKRIRPEDYVIALCIRAAAPDSPGLAEHMRRWAQTGRRVVLLIGGSNGLAPEVLARADEKISFSNLTFPHGLMRVILLEQIYRGEKILAGEKYHK</sequence>
<dbReference type="EC" id="2.1.1.177" evidence="6"/>
<evidence type="ECO:0000313" key="8">
    <source>
        <dbReference type="Proteomes" id="UP000824072"/>
    </source>
</evidence>
<reference evidence="7" key="1">
    <citation type="submission" date="2020-10" db="EMBL/GenBank/DDBJ databases">
        <authorList>
            <person name="Gilroy R."/>
        </authorList>
    </citation>
    <scope>NUCLEOTIDE SEQUENCE</scope>
    <source>
        <strain evidence="7">ChiHcec3-11533</strain>
    </source>
</reference>
<proteinExistence type="inferred from homology"/>
<evidence type="ECO:0000256" key="1">
    <source>
        <dbReference type="ARBA" id="ARBA00022552"/>
    </source>
</evidence>
<comment type="similarity">
    <text evidence="5 6">Belongs to the RNA methyltransferase RlmH family.</text>
</comment>
<comment type="catalytic activity">
    <reaction evidence="6">
        <text>pseudouridine(1915) in 23S rRNA + S-adenosyl-L-methionine = N(3)-methylpseudouridine(1915) in 23S rRNA + S-adenosyl-L-homocysteine + H(+)</text>
        <dbReference type="Rhea" id="RHEA:42752"/>
        <dbReference type="Rhea" id="RHEA-COMP:10221"/>
        <dbReference type="Rhea" id="RHEA-COMP:10222"/>
        <dbReference type="ChEBI" id="CHEBI:15378"/>
        <dbReference type="ChEBI" id="CHEBI:57856"/>
        <dbReference type="ChEBI" id="CHEBI:59789"/>
        <dbReference type="ChEBI" id="CHEBI:65314"/>
        <dbReference type="ChEBI" id="CHEBI:74486"/>
        <dbReference type="EC" id="2.1.1.177"/>
    </reaction>
</comment>
<dbReference type="GO" id="GO:0070038">
    <property type="term" value="F:rRNA (pseudouridine-N3-)-methyltransferase activity"/>
    <property type="evidence" value="ECO:0007669"/>
    <property type="project" value="UniProtKB-UniRule"/>
</dbReference>
<dbReference type="PANTHER" id="PTHR33603:SF1">
    <property type="entry name" value="RIBOSOMAL RNA LARGE SUBUNIT METHYLTRANSFERASE H"/>
    <property type="match status" value="1"/>
</dbReference>
<evidence type="ECO:0000256" key="6">
    <source>
        <dbReference type="HAMAP-Rule" id="MF_00658"/>
    </source>
</evidence>
<keyword evidence="4 6" id="KW-0949">S-adenosyl-L-methionine</keyword>
<reference evidence="7" key="2">
    <citation type="journal article" date="2021" name="PeerJ">
        <title>Extensive microbial diversity within the chicken gut microbiome revealed by metagenomics and culture.</title>
        <authorList>
            <person name="Gilroy R."/>
            <person name="Ravi A."/>
            <person name="Getino M."/>
            <person name="Pursley I."/>
            <person name="Horton D.L."/>
            <person name="Alikhan N.F."/>
            <person name="Baker D."/>
            <person name="Gharbi K."/>
            <person name="Hall N."/>
            <person name="Watson M."/>
            <person name="Adriaenssens E.M."/>
            <person name="Foster-Nyarko E."/>
            <person name="Jarju S."/>
            <person name="Secka A."/>
            <person name="Antonio M."/>
            <person name="Oren A."/>
            <person name="Chaudhuri R.R."/>
            <person name="La Ragione R."/>
            <person name="Hildebrand F."/>
            <person name="Pallen M.J."/>
        </authorList>
    </citation>
    <scope>NUCLEOTIDE SEQUENCE</scope>
    <source>
        <strain evidence="7">ChiHcec3-11533</strain>
    </source>
</reference>
<protein>
    <recommendedName>
        <fullName evidence="6">Ribosomal RNA large subunit methyltransferase H</fullName>
        <ecNumber evidence="6">2.1.1.177</ecNumber>
    </recommendedName>
    <alternativeName>
        <fullName evidence="6">23S rRNA (pseudouridine1915-N3)-methyltransferase</fullName>
    </alternativeName>
    <alternativeName>
        <fullName evidence="6">23S rRNA m3Psi1915 methyltransferase</fullName>
    </alternativeName>
    <alternativeName>
        <fullName evidence="6">rRNA (pseudouridine-N3-)-methyltransferase RlmH</fullName>
    </alternativeName>
</protein>
<evidence type="ECO:0000313" key="7">
    <source>
        <dbReference type="EMBL" id="HIU33880.1"/>
    </source>
</evidence>
<dbReference type="PIRSF" id="PIRSF004505">
    <property type="entry name" value="MT_bac"/>
    <property type="match status" value="1"/>
</dbReference>
<keyword evidence="6" id="KW-0963">Cytoplasm</keyword>
<dbReference type="InterPro" id="IPR029026">
    <property type="entry name" value="tRNA_m1G_MTases_N"/>
</dbReference>
<accession>A0A9D1LBY2</accession>
<comment type="subunit">
    <text evidence="6">Homodimer.</text>
</comment>
<dbReference type="SUPFAM" id="SSF75217">
    <property type="entry name" value="alpha/beta knot"/>
    <property type="match status" value="1"/>
</dbReference>
<feature type="binding site" evidence="6">
    <location>
        <position position="69"/>
    </location>
    <ligand>
        <name>S-adenosyl-L-methionine</name>
        <dbReference type="ChEBI" id="CHEBI:59789"/>
    </ligand>
</feature>
<comment type="subcellular location">
    <subcellularLocation>
        <location evidence="6">Cytoplasm</location>
    </subcellularLocation>
</comment>
<feature type="binding site" evidence="6">
    <location>
        <position position="100"/>
    </location>
    <ligand>
        <name>S-adenosyl-L-methionine</name>
        <dbReference type="ChEBI" id="CHEBI:59789"/>
    </ligand>
</feature>
<name>A0A9D1LBY2_9FIRM</name>
<dbReference type="InterPro" id="IPR029028">
    <property type="entry name" value="Alpha/beta_knot_MTases"/>
</dbReference>